<sequence>MAAPNTCSGEYCLDPPLRSGSVAHCGERHTSTLVFEAAGGHLDSENRALFSTAGPALSRKLRDLCAGVCGLPRLQLISTPPRRVSVTMARPRFEVLIILDPAAACHPRQPSLQFRGSAFAARCAASSSRAAQISAV</sequence>
<dbReference type="AlphaFoldDB" id="A0AAW3A3Q8"/>
<protein>
    <submittedName>
        <fullName evidence="1">Uncharacterized protein</fullName>
    </submittedName>
</protein>
<dbReference type="EMBL" id="JBAMZL010000033">
    <property type="protein sequence ID" value="KAL0498441.1"/>
    <property type="molecule type" value="Genomic_DNA"/>
</dbReference>
<keyword evidence="2" id="KW-1185">Reference proteome</keyword>
<name>A0AAW3A3Q8_9TRYP</name>
<proteinExistence type="predicted"/>
<dbReference type="Proteomes" id="UP001482455">
    <property type="component" value="Unassembled WGS sequence"/>
</dbReference>
<gene>
    <name evidence="1" type="ORF">Q4I30_006171</name>
</gene>
<accession>A0AAW3A3Q8</accession>
<organism evidence="1 2">
    <name type="scientific">Leishmania utingensis</name>
    <dbReference type="NCBI Taxonomy" id="653362"/>
    <lineage>
        <taxon>Eukaryota</taxon>
        <taxon>Discoba</taxon>
        <taxon>Euglenozoa</taxon>
        <taxon>Kinetoplastea</taxon>
        <taxon>Metakinetoplastina</taxon>
        <taxon>Trypanosomatida</taxon>
        <taxon>Trypanosomatidae</taxon>
        <taxon>Leishmaniinae</taxon>
        <taxon>Leishmania</taxon>
    </lineage>
</organism>
<comment type="caution">
    <text evidence="1">The sequence shown here is derived from an EMBL/GenBank/DDBJ whole genome shotgun (WGS) entry which is preliminary data.</text>
</comment>
<reference evidence="1 2" key="1">
    <citation type="submission" date="2024-02" db="EMBL/GenBank/DDBJ databases">
        <title>FIRST GENOME SEQUENCES OF Leishmania (Viannia) shawi, Leishmania (Viannia) lindenbergi AND Leishmania (Viannia) utingensis.</title>
        <authorList>
            <person name="Resadore F."/>
            <person name="Custodio M.G.F."/>
            <person name="Boite M.C."/>
            <person name="Cupolillo E."/>
            <person name="Ferreira G.E.M."/>
        </authorList>
    </citation>
    <scope>NUCLEOTIDE SEQUENCE [LARGE SCALE GENOMIC DNA]</scope>
    <source>
        <strain evidence="1 2">ITUB/BR/1977/M4964</strain>
    </source>
</reference>
<evidence type="ECO:0000313" key="1">
    <source>
        <dbReference type="EMBL" id="KAL0498441.1"/>
    </source>
</evidence>
<evidence type="ECO:0000313" key="2">
    <source>
        <dbReference type="Proteomes" id="UP001482455"/>
    </source>
</evidence>